<dbReference type="GO" id="GO:0004930">
    <property type="term" value="F:G protein-coupled receptor activity"/>
    <property type="evidence" value="ECO:0007669"/>
    <property type="project" value="UniProtKB-KW"/>
</dbReference>
<dbReference type="GO" id="GO:0004984">
    <property type="term" value="F:olfactory receptor activity"/>
    <property type="evidence" value="ECO:0007669"/>
    <property type="project" value="InterPro"/>
</dbReference>
<comment type="subcellular location">
    <subcellularLocation>
        <location evidence="10">Cell membrane</location>
        <topology evidence="10">Multi-pass membrane protein</topology>
    </subcellularLocation>
    <subcellularLocation>
        <location evidence="2">Membrane</location>
        <topology evidence="2">Multi-pass membrane protein</topology>
    </subcellularLocation>
</comment>
<feature type="transmembrane region" description="Helical" evidence="10">
    <location>
        <begin position="28"/>
        <end position="51"/>
    </location>
</feature>
<keyword evidence="10" id="KW-1003">Cell membrane</keyword>
<evidence type="ECO:0000259" key="11">
    <source>
        <dbReference type="PROSITE" id="PS50262"/>
    </source>
</evidence>
<evidence type="ECO:0000256" key="4">
    <source>
        <dbReference type="ARBA" id="ARBA00022692"/>
    </source>
</evidence>
<evidence type="ECO:0000256" key="7">
    <source>
        <dbReference type="ARBA" id="ARBA00023136"/>
    </source>
</evidence>
<evidence type="ECO:0000256" key="10">
    <source>
        <dbReference type="RuleBase" id="RU363047"/>
    </source>
</evidence>
<evidence type="ECO:0000256" key="3">
    <source>
        <dbReference type="ARBA" id="ARBA00022606"/>
    </source>
</evidence>
<name>A0AA97KV52_EUBMA</name>
<keyword evidence="7 10" id="KW-0472">Membrane</keyword>
<dbReference type="Proteomes" id="UP001190640">
    <property type="component" value="Chromosome 3"/>
</dbReference>
<dbReference type="PANTHER" id="PTHR26450:SF83">
    <property type="entry name" value="OLFACTORY RECEPTOR 52P1"/>
    <property type="match status" value="1"/>
</dbReference>
<comment type="function">
    <text evidence="1">Odorant receptor.</text>
</comment>
<evidence type="ECO:0000313" key="12">
    <source>
        <dbReference type="Proteomes" id="UP001190640"/>
    </source>
</evidence>
<comment type="similarity">
    <text evidence="9">Belongs to the G-protein coupled receptor 1 family.</text>
</comment>
<dbReference type="InterPro" id="IPR000276">
    <property type="entry name" value="GPCR_Rhodpsn"/>
</dbReference>
<protein>
    <recommendedName>
        <fullName evidence="10">Olfactory receptor</fullName>
    </recommendedName>
</protein>
<dbReference type="CDD" id="cd15953">
    <property type="entry name" value="7tmA_OR52P-like"/>
    <property type="match status" value="1"/>
</dbReference>
<proteinExistence type="inferred from homology"/>
<keyword evidence="9" id="KW-0297">G-protein coupled receptor</keyword>
<sequence>MASTNLTPSIPSTFLLQGIPGLEAYHKWLSVPVCTIYVVIIAGNCTILLVIATEPALHRPMCYFLCMLSAIDLAASSSALPKMLCIFWFQNGEIQASACLAQMFFIHALCMMESAVLLAMALDRYVAICFPLRYNSVVTGSLVAKMGIAAVVRGTLLMGPCPFLIRRLSFCQTNIIHHTYCEHMAVVKLACGDTSVNRAYGLCVALLVIGGDLLFIGLSYCLIARAVLKLSSHEARSKAFGTCGSHICVILISYSPALFSFFTHRFGHRVAPHVHIMLANLYLLFPPMLNPIVYGVRTKEIRERVVRVFLPGRFTAKSRTG</sequence>
<evidence type="ECO:0000256" key="2">
    <source>
        <dbReference type="ARBA" id="ARBA00004141"/>
    </source>
</evidence>
<dbReference type="PROSITE" id="PS00237">
    <property type="entry name" value="G_PROTEIN_RECEP_F1_1"/>
    <property type="match status" value="1"/>
</dbReference>
<dbReference type="PRINTS" id="PR00245">
    <property type="entry name" value="OLFACTORYR"/>
</dbReference>
<dbReference type="FunFam" id="1.20.1070.10:FF:000006">
    <property type="entry name" value="Olfactory receptor"/>
    <property type="match status" value="1"/>
</dbReference>
<feature type="transmembrane region" description="Helical" evidence="10">
    <location>
        <begin position="63"/>
        <end position="89"/>
    </location>
</feature>
<evidence type="ECO:0000256" key="5">
    <source>
        <dbReference type="ARBA" id="ARBA00022725"/>
    </source>
</evidence>
<keyword evidence="9" id="KW-0675">Receptor</keyword>
<feature type="transmembrane region" description="Helical" evidence="10">
    <location>
        <begin position="134"/>
        <end position="152"/>
    </location>
</feature>
<feature type="transmembrane region" description="Helical" evidence="10">
    <location>
        <begin position="240"/>
        <end position="262"/>
    </location>
</feature>
<dbReference type="InterPro" id="IPR017452">
    <property type="entry name" value="GPCR_Rhodpsn_7TM"/>
</dbReference>
<dbReference type="PRINTS" id="PR00237">
    <property type="entry name" value="GPCRRHODOPSN"/>
</dbReference>
<dbReference type="RefSeq" id="XP_054830537.1">
    <property type="nucleotide sequence ID" value="XM_054974562.1"/>
</dbReference>
<dbReference type="InterPro" id="IPR050402">
    <property type="entry name" value="OR51/52/56-like"/>
</dbReference>
<dbReference type="Gene3D" id="1.20.1070.10">
    <property type="entry name" value="Rhodopsin 7-helix transmembrane proteins"/>
    <property type="match status" value="1"/>
</dbReference>
<feature type="transmembrane region" description="Helical" evidence="10">
    <location>
        <begin position="199"/>
        <end position="228"/>
    </location>
</feature>
<evidence type="ECO:0000256" key="1">
    <source>
        <dbReference type="ARBA" id="ARBA00002936"/>
    </source>
</evidence>
<keyword evidence="5 10" id="KW-0552">Olfaction</keyword>
<dbReference type="AlphaFoldDB" id="A0AA97KV52"/>
<keyword evidence="4 9" id="KW-0812">Transmembrane</keyword>
<dbReference type="PROSITE" id="PS50262">
    <property type="entry name" value="G_PROTEIN_RECEP_F1_2"/>
    <property type="match status" value="1"/>
</dbReference>
<feature type="domain" description="G-protein coupled receptors family 1 profile" evidence="11">
    <location>
        <begin position="43"/>
        <end position="294"/>
    </location>
</feature>
<dbReference type="Pfam" id="PF13853">
    <property type="entry name" value="7tm_4"/>
    <property type="match status" value="1"/>
</dbReference>
<organism evidence="12 13">
    <name type="scientific">Eublepharis macularius</name>
    <name type="common">Leopard gecko</name>
    <name type="synonym">Cyrtodactylus macularius</name>
    <dbReference type="NCBI Taxonomy" id="481883"/>
    <lineage>
        <taxon>Eukaryota</taxon>
        <taxon>Metazoa</taxon>
        <taxon>Chordata</taxon>
        <taxon>Craniata</taxon>
        <taxon>Vertebrata</taxon>
        <taxon>Euteleostomi</taxon>
        <taxon>Lepidosauria</taxon>
        <taxon>Squamata</taxon>
        <taxon>Bifurcata</taxon>
        <taxon>Gekkota</taxon>
        <taxon>Eublepharidae</taxon>
        <taxon>Eublepharinae</taxon>
        <taxon>Eublepharis</taxon>
    </lineage>
</organism>
<evidence type="ECO:0000313" key="13">
    <source>
        <dbReference type="RefSeq" id="XP_054830537.1"/>
    </source>
</evidence>
<keyword evidence="8 9" id="KW-0807">Transducer</keyword>
<keyword evidence="6 10" id="KW-1133">Transmembrane helix</keyword>
<evidence type="ECO:0000256" key="8">
    <source>
        <dbReference type="ARBA" id="ARBA00023224"/>
    </source>
</evidence>
<dbReference type="GO" id="GO:0005886">
    <property type="term" value="C:plasma membrane"/>
    <property type="evidence" value="ECO:0007669"/>
    <property type="project" value="UniProtKB-SubCell"/>
</dbReference>
<keyword evidence="12" id="KW-1185">Reference proteome</keyword>
<dbReference type="PANTHER" id="PTHR26450">
    <property type="entry name" value="OLFACTORY RECEPTOR 56B1-RELATED"/>
    <property type="match status" value="1"/>
</dbReference>
<dbReference type="GeneID" id="129326404"/>
<feature type="transmembrane region" description="Helical" evidence="10">
    <location>
        <begin position="101"/>
        <end position="122"/>
    </location>
</feature>
<gene>
    <name evidence="13" type="primary">LOC129326404</name>
</gene>
<keyword evidence="3 10" id="KW-0716">Sensory transduction</keyword>
<dbReference type="SUPFAM" id="SSF81321">
    <property type="entry name" value="Family A G protein-coupled receptor-like"/>
    <property type="match status" value="1"/>
</dbReference>
<evidence type="ECO:0000256" key="9">
    <source>
        <dbReference type="RuleBase" id="RU000688"/>
    </source>
</evidence>
<accession>A0AA97KV52</accession>
<dbReference type="InterPro" id="IPR000725">
    <property type="entry name" value="Olfact_rcpt"/>
</dbReference>
<dbReference type="SMART" id="SM01381">
    <property type="entry name" value="7TM_GPCR_Srsx"/>
    <property type="match status" value="1"/>
</dbReference>
<feature type="transmembrane region" description="Helical" evidence="10">
    <location>
        <begin position="274"/>
        <end position="294"/>
    </location>
</feature>
<reference evidence="13" key="1">
    <citation type="submission" date="2025-08" db="UniProtKB">
        <authorList>
            <consortium name="RefSeq"/>
        </authorList>
    </citation>
    <scope>IDENTIFICATION</scope>
    <source>
        <tissue evidence="13">Blood</tissue>
    </source>
</reference>
<dbReference type="KEGG" id="emc:129326404"/>
<evidence type="ECO:0000256" key="6">
    <source>
        <dbReference type="ARBA" id="ARBA00022989"/>
    </source>
</evidence>